<dbReference type="AlphaFoldDB" id="A0A3N0ESC7"/>
<dbReference type="PANTHER" id="PTHR47893">
    <property type="entry name" value="REGULATORY PROTEIN PCHR"/>
    <property type="match status" value="1"/>
</dbReference>
<dbReference type="GO" id="GO:0043565">
    <property type="term" value="F:sequence-specific DNA binding"/>
    <property type="evidence" value="ECO:0007669"/>
    <property type="project" value="InterPro"/>
</dbReference>
<keyword evidence="1" id="KW-0805">Transcription regulation</keyword>
<dbReference type="InterPro" id="IPR009057">
    <property type="entry name" value="Homeodomain-like_sf"/>
</dbReference>
<dbReference type="InterPro" id="IPR035965">
    <property type="entry name" value="PAS-like_dom_sf"/>
</dbReference>
<dbReference type="PANTHER" id="PTHR47893:SF1">
    <property type="entry name" value="REGULATORY PROTEIN PCHR"/>
    <property type="match status" value="1"/>
</dbReference>
<evidence type="ECO:0000259" key="3">
    <source>
        <dbReference type="PROSITE" id="PS01124"/>
    </source>
</evidence>
<evidence type="ECO:0000256" key="1">
    <source>
        <dbReference type="ARBA" id="ARBA00023015"/>
    </source>
</evidence>
<proteinExistence type="predicted"/>
<evidence type="ECO:0000313" key="5">
    <source>
        <dbReference type="Proteomes" id="UP000267469"/>
    </source>
</evidence>
<dbReference type="EMBL" id="RJTM01000029">
    <property type="protein sequence ID" value="RNL90681.1"/>
    <property type="molecule type" value="Genomic_DNA"/>
</dbReference>
<dbReference type="OrthoDB" id="1451418at2"/>
<dbReference type="InterPro" id="IPR053142">
    <property type="entry name" value="PchR_regulatory_protein"/>
</dbReference>
<evidence type="ECO:0000313" key="4">
    <source>
        <dbReference type="EMBL" id="RNL90681.1"/>
    </source>
</evidence>
<dbReference type="SMART" id="SM00342">
    <property type="entry name" value="HTH_ARAC"/>
    <property type="match status" value="1"/>
</dbReference>
<dbReference type="Gene3D" id="1.10.10.60">
    <property type="entry name" value="Homeodomain-like"/>
    <property type="match status" value="2"/>
</dbReference>
<dbReference type="Proteomes" id="UP000267469">
    <property type="component" value="Unassembled WGS sequence"/>
</dbReference>
<gene>
    <name evidence="4" type="ORF">ED312_05755</name>
</gene>
<keyword evidence="5" id="KW-1185">Reference proteome</keyword>
<reference evidence="4 5" key="1">
    <citation type="submission" date="2018-10" db="EMBL/GenBank/DDBJ databases">
        <title>Sinomicrobium pectinilyticum sp. nov., a pectinase-producing bacterium isolated from alkaline and saline soil, and emended description of the genus Sinomicrobium.</title>
        <authorList>
            <person name="Cheng B."/>
            <person name="Li C."/>
            <person name="Lai Q."/>
            <person name="Du M."/>
            <person name="Shao Z."/>
            <person name="Xu P."/>
            <person name="Yang C."/>
        </authorList>
    </citation>
    <scope>NUCLEOTIDE SEQUENCE [LARGE SCALE GENOMIC DNA]</scope>
    <source>
        <strain evidence="4 5">5DNS001</strain>
    </source>
</reference>
<dbReference type="SUPFAM" id="SSF55785">
    <property type="entry name" value="PYP-like sensor domain (PAS domain)"/>
    <property type="match status" value="1"/>
</dbReference>
<dbReference type="Pfam" id="PF12833">
    <property type="entry name" value="HTH_18"/>
    <property type="match status" value="1"/>
</dbReference>
<name>A0A3N0ESC7_SINP1</name>
<organism evidence="4 5">
    <name type="scientific">Sinomicrobium pectinilyticum</name>
    <dbReference type="NCBI Taxonomy" id="1084421"/>
    <lineage>
        <taxon>Bacteria</taxon>
        <taxon>Pseudomonadati</taxon>
        <taxon>Bacteroidota</taxon>
        <taxon>Flavobacteriia</taxon>
        <taxon>Flavobacteriales</taxon>
        <taxon>Flavobacteriaceae</taxon>
        <taxon>Sinomicrobium</taxon>
    </lineage>
</organism>
<sequence length="298" mass="34966">MIMKPYADAEKWYSFFCMLREMYSGNFSYRLQLSDTEGVYNDFVQIINLMASYVQPGFPYEDADKNNIMLFVLDGDFFIRETNKAVNHIFGKKPGYLNGKAFSSLLSPNGIENFRAVQLLLSQGTPLVLKTLHYRNGPAEIPAICCFYRSPVHEVVYVTSKEYTTGEDPLDKMLNREMEAVEHHIVHKKRENDKKRIRELAEYIENHYDKPLPPLKELSKTLGVNRQKLKTEFKYIFGKTIYEFYMDRRMEKAREYVCHTDMSNLEIAEKLGYMSESGFYRAFQHKYGCTPNAMRKKN</sequence>
<dbReference type="PROSITE" id="PS01124">
    <property type="entry name" value="HTH_ARAC_FAMILY_2"/>
    <property type="match status" value="1"/>
</dbReference>
<dbReference type="InterPro" id="IPR018060">
    <property type="entry name" value="HTH_AraC"/>
</dbReference>
<protein>
    <submittedName>
        <fullName evidence="4">Helix-turn-helix domain-containing protein</fullName>
    </submittedName>
</protein>
<feature type="domain" description="HTH araC/xylS-type" evidence="3">
    <location>
        <begin position="198"/>
        <end position="297"/>
    </location>
</feature>
<accession>A0A3N0ESC7</accession>
<dbReference type="SUPFAM" id="SSF46689">
    <property type="entry name" value="Homeodomain-like"/>
    <property type="match status" value="1"/>
</dbReference>
<comment type="caution">
    <text evidence="4">The sequence shown here is derived from an EMBL/GenBank/DDBJ whole genome shotgun (WGS) entry which is preliminary data.</text>
</comment>
<dbReference type="GO" id="GO:0003700">
    <property type="term" value="F:DNA-binding transcription factor activity"/>
    <property type="evidence" value="ECO:0007669"/>
    <property type="project" value="InterPro"/>
</dbReference>
<evidence type="ECO:0000256" key="2">
    <source>
        <dbReference type="ARBA" id="ARBA00023163"/>
    </source>
</evidence>
<keyword evidence="2" id="KW-0804">Transcription</keyword>